<dbReference type="InterPro" id="IPR009057">
    <property type="entry name" value="Homeodomain-like_sf"/>
</dbReference>
<feature type="compositionally biased region" description="Polar residues" evidence="6">
    <location>
        <begin position="279"/>
        <end position="291"/>
    </location>
</feature>
<comment type="subcellular location">
    <subcellularLocation>
        <location evidence="4 5">Nucleus</location>
    </subcellularLocation>
</comment>
<dbReference type="InterPro" id="IPR051000">
    <property type="entry name" value="Homeobox_DNA-bind_prot"/>
</dbReference>
<feature type="compositionally biased region" description="Polar residues" evidence="6">
    <location>
        <begin position="345"/>
        <end position="366"/>
    </location>
</feature>
<accession>A0A165F3T6</accession>
<dbReference type="PROSITE" id="PS00027">
    <property type="entry name" value="HOMEOBOX_1"/>
    <property type="match status" value="1"/>
</dbReference>
<evidence type="ECO:0000256" key="4">
    <source>
        <dbReference type="PROSITE-ProRule" id="PRU00108"/>
    </source>
</evidence>
<evidence type="ECO:0000256" key="1">
    <source>
        <dbReference type="ARBA" id="ARBA00023125"/>
    </source>
</evidence>
<feature type="DNA-binding region" description="Homeobox" evidence="4">
    <location>
        <begin position="294"/>
        <end position="353"/>
    </location>
</feature>
<evidence type="ECO:0000313" key="9">
    <source>
        <dbReference type="Proteomes" id="UP000076871"/>
    </source>
</evidence>
<feature type="region of interest" description="Disordered" evidence="6">
    <location>
        <begin position="345"/>
        <end position="429"/>
    </location>
</feature>
<keyword evidence="1 4" id="KW-0238">DNA-binding</keyword>
<dbReference type="InterPro" id="IPR001356">
    <property type="entry name" value="HD"/>
</dbReference>
<dbReference type="GeneID" id="63825514"/>
<evidence type="ECO:0000259" key="7">
    <source>
        <dbReference type="PROSITE" id="PS50071"/>
    </source>
</evidence>
<reference evidence="8 9" key="1">
    <citation type="journal article" date="2016" name="Mol. Biol. Evol.">
        <title>Comparative Genomics of Early-Diverging Mushroom-Forming Fungi Provides Insights into the Origins of Lignocellulose Decay Capabilities.</title>
        <authorList>
            <person name="Nagy L.G."/>
            <person name="Riley R."/>
            <person name="Tritt A."/>
            <person name="Adam C."/>
            <person name="Daum C."/>
            <person name="Floudas D."/>
            <person name="Sun H."/>
            <person name="Yadav J.S."/>
            <person name="Pangilinan J."/>
            <person name="Larsson K.H."/>
            <person name="Matsuura K."/>
            <person name="Barry K."/>
            <person name="Labutti K."/>
            <person name="Kuo R."/>
            <person name="Ohm R.A."/>
            <person name="Bhattacharya S.S."/>
            <person name="Shirouzu T."/>
            <person name="Yoshinaga Y."/>
            <person name="Martin F.M."/>
            <person name="Grigoriev I.V."/>
            <person name="Hibbett D.S."/>
        </authorList>
    </citation>
    <scope>NUCLEOTIDE SEQUENCE [LARGE SCALE GENOMIC DNA]</scope>
    <source>
        <strain evidence="8 9">93-53</strain>
    </source>
</reference>
<dbReference type="InterPro" id="IPR017970">
    <property type="entry name" value="Homeobox_CS"/>
</dbReference>
<proteinExistence type="predicted"/>
<dbReference type="AlphaFoldDB" id="A0A165F3T6"/>
<dbReference type="SMART" id="SM00389">
    <property type="entry name" value="HOX"/>
    <property type="match status" value="1"/>
</dbReference>
<dbReference type="GO" id="GO:0005634">
    <property type="term" value="C:nucleus"/>
    <property type="evidence" value="ECO:0007669"/>
    <property type="project" value="UniProtKB-SubCell"/>
</dbReference>
<dbReference type="GO" id="GO:0030154">
    <property type="term" value="P:cell differentiation"/>
    <property type="evidence" value="ECO:0007669"/>
    <property type="project" value="TreeGrafter"/>
</dbReference>
<dbReference type="SUPFAM" id="SSF46689">
    <property type="entry name" value="Homeodomain-like"/>
    <property type="match status" value="1"/>
</dbReference>
<evidence type="ECO:0000256" key="5">
    <source>
        <dbReference type="RuleBase" id="RU000682"/>
    </source>
</evidence>
<dbReference type="GO" id="GO:0000978">
    <property type="term" value="F:RNA polymerase II cis-regulatory region sequence-specific DNA binding"/>
    <property type="evidence" value="ECO:0007669"/>
    <property type="project" value="TreeGrafter"/>
</dbReference>
<gene>
    <name evidence="8" type="ORF">LAESUDRAFT_723816</name>
</gene>
<evidence type="ECO:0000256" key="3">
    <source>
        <dbReference type="ARBA" id="ARBA00023242"/>
    </source>
</evidence>
<sequence length="429" mass="47208">MHSRPRASEYLMVEKYTRISEDFLHFSLGFAMSHPQDDHFSYGCFSRTPRRSTPTGGNANTPRRGHGIFNLGQGGRTVLPPLHLPFRASRSPVPDLSFSSNQYPQQEPTQARADYTAAAFNQAGWSINPQAAQQQPTAYATDPRYPAAQQPFAAYPARGQSTMLQDPHESRILPPLNMPQGQAHAGAMNPSMMAGSHVRPQNNAYPTAYNPYTEHPQQPPSYYPPPDPRNLPPPIPAMGIDPATGGIPRRASMSVDRTGPSRLSVHGTSPYPRIPGMASPSTYSQEASMSEPTIKKKRKRADPEQLKVLNETYNRTAFPSTEERADLARRLNMSARSVQIWFQNKRQAMRQSSRQASNAAPPTTSEPFPAAGSGPYGAHPSGAATVGQPYGVVRPGDVSHHPPGRLVPSPAPSMQHRTRSPEEEKRYQY</sequence>
<protein>
    <submittedName>
        <fullName evidence="8">Homeobox-domain-containing protein</fullName>
    </submittedName>
</protein>
<dbReference type="STRING" id="1314785.A0A165F3T6"/>
<keyword evidence="2 4" id="KW-0371">Homeobox</keyword>
<feature type="domain" description="Homeobox" evidence="7">
    <location>
        <begin position="292"/>
        <end position="352"/>
    </location>
</feature>
<dbReference type="CDD" id="cd00086">
    <property type="entry name" value="homeodomain"/>
    <property type="match status" value="1"/>
</dbReference>
<dbReference type="InParanoid" id="A0A165F3T6"/>
<name>A0A165F3T6_9APHY</name>
<evidence type="ECO:0000256" key="6">
    <source>
        <dbReference type="SAM" id="MobiDB-lite"/>
    </source>
</evidence>
<dbReference type="GO" id="GO:0000981">
    <property type="term" value="F:DNA-binding transcription factor activity, RNA polymerase II-specific"/>
    <property type="evidence" value="ECO:0007669"/>
    <property type="project" value="InterPro"/>
</dbReference>
<dbReference type="Pfam" id="PF00046">
    <property type="entry name" value="Homeodomain"/>
    <property type="match status" value="1"/>
</dbReference>
<dbReference type="OrthoDB" id="6159439at2759"/>
<dbReference type="Gene3D" id="1.10.10.60">
    <property type="entry name" value="Homeodomain-like"/>
    <property type="match status" value="1"/>
</dbReference>
<dbReference type="PANTHER" id="PTHR24324">
    <property type="entry name" value="HOMEOBOX PROTEIN HHEX"/>
    <property type="match status" value="1"/>
</dbReference>
<feature type="compositionally biased region" description="Pro residues" evidence="6">
    <location>
        <begin position="217"/>
        <end position="230"/>
    </location>
</feature>
<dbReference type="PANTHER" id="PTHR24324:SF9">
    <property type="entry name" value="HOMEOBOX DOMAIN-CONTAINING PROTEIN"/>
    <property type="match status" value="1"/>
</dbReference>
<dbReference type="Proteomes" id="UP000076871">
    <property type="component" value="Unassembled WGS sequence"/>
</dbReference>
<feature type="compositionally biased region" description="Basic and acidic residues" evidence="6">
    <location>
        <begin position="419"/>
        <end position="429"/>
    </location>
</feature>
<keyword evidence="9" id="KW-1185">Reference proteome</keyword>
<organism evidence="8 9">
    <name type="scientific">Laetiporus sulphureus 93-53</name>
    <dbReference type="NCBI Taxonomy" id="1314785"/>
    <lineage>
        <taxon>Eukaryota</taxon>
        <taxon>Fungi</taxon>
        <taxon>Dikarya</taxon>
        <taxon>Basidiomycota</taxon>
        <taxon>Agaricomycotina</taxon>
        <taxon>Agaricomycetes</taxon>
        <taxon>Polyporales</taxon>
        <taxon>Laetiporus</taxon>
    </lineage>
</organism>
<dbReference type="RefSeq" id="XP_040766065.1">
    <property type="nucleotide sequence ID" value="XM_040908485.1"/>
</dbReference>
<dbReference type="EMBL" id="KV427615">
    <property type="protein sequence ID" value="KZT08325.1"/>
    <property type="molecule type" value="Genomic_DNA"/>
</dbReference>
<evidence type="ECO:0000313" key="8">
    <source>
        <dbReference type="EMBL" id="KZT08325.1"/>
    </source>
</evidence>
<feature type="region of interest" description="Disordered" evidence="6">
    <location>
        <begin position="253"/>
        <end position="303"/>
    </location>
</feature>
<dbReference type="PROSITE" id="PS50071">
    <property type="entry name" value="HOMEOBOX_2"/>
    <property type="match status" value="1"/>
</dbReference>
<evidence type="ECO:0000256" key="2">
    <source>
        <dbReference type="ARBA" id="ARBA00023155"/>
    </source>
</evidence>
<feature type="region of interest" description="Disordered" evidence="6">
    <location>
        <begin position="182"/>
        <end position="230"/>
    </location>
</feature>
<keyword evidence="3 4" id="KW-0539">Nucleus</keyword>